<feature type="transmembrane region" description="Helical" evidence="1">
    <location>
        <begin position="86"/>
        <end position="111"/>
    </location>
</feature>
<dbReference type="EMBL" id="QOUI01000006">
    <property type="protein sequence ID" value="RCK69534.1"/>
    <property type="molecule type" value="Genomic_DNA"/>
</dbReference>
<dbReference type="Proteomes" id="UP000252770">
    <property type="component" value="Unassembled WGS sequence"/>
</dbReference>
<name>A0A367YUJ7_9ACTN</name>
<feature type="transmembrane region" description="Helical" evidence="1">
    <location>
        <begin position="123"/>
        <end position="148"/>
    </location>
</feature>
<keyword evidence="1" id="KW-0472">Membrane</keyword>
<sequence length="327" mass="33600">MTTAPAPTRPPAGLWGATPWHRPLLAVAAACLVGAAVAGIGLVADPRLVTGAPLWAKPIKFFVSIALYALTLSWMLALVPRRRVLWWLGTLTALFLVVEQVIIVGAAVAGTTSHFNVSSPTAAALWGVMGTSITGLWVVALVFGVLLLRARIADPARAAALRAGLAVALVGMAEAFLMTSPTAHQLADPQGVIGAHTVGVADGGPGLPLLGWSTVAGDLRIGHFVGMHALQAVPLLLVALELAATRVAVLRSVRVRRDLVLVGAAAWLAVTGLLTWQALRGQSVVAPDAWTVLAAVAVGVVALGAAVGVLLRGRRSAEVDRVAGSVR</sequence>
<protein>
    <submittedName>
        <fullName evidence="2">Uncharacterized protein</fullName>
    </submittedName>
</protein>
<feature type="transmembrane region" description="Helical" evidence="1">
    <location>
        <begin position="229"/>
        <end position="247"/>
    </location>
</feature>
<comment type="caution">
    <text evidence="2">The sequence shown here is derived from an EMBL/GenBank/DDBJ whole genome shotgun (WGS) entry which is preliminary data.</text>
</comment>
<evidence type="ECO:0000256" key="1">
    <source>
        <dbReference type="SAM" id="Phobius"/>
    </source>
</evidence>
<accession>A0A367YUJ7</accession>
<feature type="transmembrane region" description="Helical" evidence="1">
    <location>
        <begin position="259"/>
        <end position="278"/>
    </location>
</feature>
<gene>
    <name evidence="2" type="ORF">DT076_10470</name>
</gene>
<keyword evidence="1" id="KW-0812">Transmembrane</keyword>
<keyword evidence="3" id="KW-1185">Reference proteome</keyword>
<feature type="transmembrane region" description="Helical" evidence="1">
    <location>
        <begin position="24"/>
        <end position="44"/>
    </location>
</feature>
<organism evidence="2 3">
    <name type="scientific">Desertihabitans brevis</name>
    <dbReference type="NCBI Taxonomy" id="2268447"/>
    <lineage>
        <taxon>Bacteria</taxon>
        <taxon>Bacillati</taxon>
        <taxon>Actinomycetota</taxon>
        <taxon>Actinomycetes</taxon>
        <taxon>Propionibacteriales</taxon>
        <taxon>Propionibacteriaceae</taxon>
        <taxon>Desertihabitans</taxon>
    </lineage>
</organism>
<reference evidence="2 3" key="1">
    <citation type="submission" date="2018-07" db="EMBL/GenBank/DDBJ databases">
        <title>Desertimonas flava gen. nov. sp. nov.</title>
        <authorList>
            <person name="Liu S."/>
        </authorList>
    </citation>
    <scope>NUCLEOTIDE SEQUENCE [LARGE SCALE GENOMIC DNA]</scope>
    <source>
        <strain evidence="2 3">16Sb5-5</strain>
    </source>
</reference>
<proteinExistence type="predicted"/>
<keyword evidence="1" id="KW-1133">Transmembrane helix</keyword>
<dbReference type="AlphaFoldDB" id="A0A367YUJ7"/>
<feature type="transmembrane region" description="Helical" evidence="1">
    <location>
        <begin position="290"/>
        <end position="311"/>
    </location>
</feature>
<evidence type="ECO:0000313" key="2">
    <source>
        <dbReference type="EMBL" id="RCK69534.1"/>
    </source>
</evidence>
<evidence type="ECO:0000313" key="3">
    <source>
        <dbReference type="Proteomes" id="UP000252770"/>
    </source>
</evidence>
<feature type="transmembrane region" description="Helical" evidence="1">
    <location>
        <begin position="59"/>
        <end position="79"/>
    </location>
</feature>
<feature type="transmembrane region" description="Helical" evidence="1">
    <location>
        <begin position="160"/>
        <end position="179"/>
    </location>
</feature>